<comment type="caution">
    <text evidence="1">The sequence shown here is derived from an EMBL/GenBank/DDBJ whole genome shotgun (WGS) entry which is preliminary data.</text>
</comment>
<evidence type="ECO:0000313" key="1">
    <source>
        <dbReference type="EMBL" id="CAI2189394.1"/>
    </source>
</evidence>
<organism evidence="1 2">
    <name type="scientific">Funneliformis geosporum</name>
    <dbReference type="NCBI Taxonomy" id="1117311"/>
    <lineage>
        <taxon>Eukaryota</taxon>
        <taxon>Fungi</taxon>
        <taxon>Fungi incertae sedis</taxon>
        <taxon>Mucoromycota</taxon>
        <taxon>Glomeromycotina</taxon>
        <taxon>Glomeromycetes</taxon>
        <taxon>Glomerales</taxon>
        <taxon>Glomeraceae</taxon>
        <taxon>Funneliformis</taxon>
    </lineage>
</organism>
<dbReference type="Proteomes" id="UP001153678">
    <property type="component" value="Unassembled WGS sequence"/>
</dbReference>
<dbReference type="EMBL" id="CAMKVN010005800">
    <property type="protein sequence ID" value="CAI2189394.1"/>
    <property type="molecule type" value="Genomic_DNA"/>
</dbReference>
<keyword evidence="2" id="KW-1185">Reference proteome</keyword>
<protein>
    <submittedName>
        <fullName evidence="1">10379_t:CDS:1</fullName>
    </submittedName>
</protein>
<reference evidence="1" key="1">
    <citation type="submission" date="2022-08" db="EMBL/GenBank/DDBJ databases">
        <authorList>
            <person name="Kallberg Y."/>
            <person name="Tangrot J."/>
            <person name="Rosling A."/>
        </authorList>
    </citation>
    <scope>NUCLEOTIDE SEQUENCE</scope>
    <source>
        <strain evidence="1">Wild A</strain>
    </source>
</reference>
<name>A0A9W4T2H8_9GLOM</name>
<dbReference type="AlphaFoldDB" id="A0A9W4T2H8"/>
<accession>A0A9W4T2H8</accession>
<evidence type="ECO:0000313" key="2">
    <source>
        <dbReference type="Proteomes" id="UP001153678"/>
    </source>
</evidence>
<gene>
    <name evidence="1" type="ORF">FWILDA_LOCUS14057</name>
</gene>
<sequence>MGFWSFVGKTVISTVVAGSIIASGGATVPLLLATGATGYAAGKITKEIAKANDSEFWEWVGDTISDTGVGVFTGGVIGTDVIGKGSKSLASAFADNALKKGMRVASTNSCKVLINTWAYTKMVQCGYKVCGNGKKAWEALFNLLHNKHKEEGINYESECPVCNGNLDKIIYEFI</sequence>
<proteinExistence type="predicted"/>